<keyword evidence="4 10" id="KW-0547">Nucleotide-binding</keyword>
<evidence type="ECO:0000256" key="4">
    <source>
        <dbReference type="ARBA" id="ARBA00022741"/>
    </source>
</evidence>
<dbReference type="InterPro" id="IPR010663">
    <property type="entry name" value="Znf_FPG/IleRS"/>
</dbReference>
<dbReference type="Pfam" id="PF00133">
    <property type="entry name" value="tRNA-synt_1"/>
    <property type="match status" value="1"/>
</dbReference>
<accession>A0A1N7J466</accession>
<keyword evidence="3 10" id="KW-0436">Ligase</keyword>
<dbReference type="SUPFAM" id="SSF52374">
    <property type="entry name" value="Nucleotidylyl transferase"/>
    <property type="match status" value="1"/>
</dbReference>
<dbReference type="Pfam" id="PF08264">
    <property type="entry name" value="Anticodon_1"/>
    <property type="match status" value="1"/>
</dbReference>
<evidence type="ECO:0000313" key="14">
    <source>
        <dbReference type="EMBL" id="SIS44155.1"/>
    </source>
</evidence>
<sequence length="925" mass="106159">MDYKQTLNLPQTRFPMRGNLPNREPEMQAEWDEKNIYHQVLERRKGKPKFVLHDGPIYSNGNIHIGHAMNRVLKDMIIRFKSLQGFDTPYIPGYDTHGMPIEHAVITKKKLNRRELDPVKLREECREYALSFVNRQRDQFKRLGILGDWEHPYVTLAPRYEAKQIRIFGEMVKKGYVYQGYRSIYWSPSSESALADAEVEYKEKRSPSIYVTFPVKESRGLFPVENAYVVIWTTTPWTIPANLGIAVNADFTYALVKTGERHLLLAEELVEDVMKVAGITSFETVATFKGAELEGVVCRHPFYDRESPLICGDHVTLDAGTGCVHTAPGHGAEDFELGKKYNLGVLCPVDEKGRFTAEAPGFEGMFYDDANKVVTEKLEKQGDLLKLSFITHQYPHDWRTKKPVIFRATEQWFVSIDGFRDKLLEEIQKVKWTPAWGEVRLANMVKDRGDWCISRQRVWGVPLPIFYCRSCNHPYVTDESIDHIANIFAEEGSNAWYAKEAEELLPAGAVCSECGHDTFRKETDTMDVWFDSGSSHAAVLEQREEAGWPADLYLEGSDQYRGWFNSSLSTAVATKGTAPYRQVLSHGFTLDGEGRKMSKSLGNTIDPLQVMKTYGADILRLWVASVDYQADVRVSEKILKQIAEVYRKIRNTFRFLLGNLSDFQPETDRVEPSRLDELDRYALVKLQRLVEQVVKGFENYEFHSVYTHIHHFCTVFLSQFYLDVLKDRLYILPQGDEKRRSSQTVMYEILLGLVRMVHPILPHTTEEVWKFIPGVREESVLLTDFPQVETDILDPSLESKWDALVELRDVALKALEEARNEKVIGNSLGAQLELYPSEENFRLLDSGVDLEELFIVSQVRLFQPGERPEGNTVDGTSLQVKVNPAQGEKCQRCWMITPTVGQNEHHPDLCHRCGEIVEKHYPETE</sequence>
<evidence type="ECO:0000259" key="13">
    <source>
        <dbReference type="Pfam" id="PF08264"/>
    </source>
</evidence>
<dbReference type="NCBIfam" id="TIGR00392">
    <property type="entry name" value="ileS"/>
    <property type="match status" value="1"/>
</dbReference>
<dbReference type="Pfam" id="PF06827">
    <property type="entry name" value="zf-FPG_IleRS"/>
    <property type="match status" value="1"/>
</dbReference>
<evidence type="ECO:0000256" key="6">
    <source>
        <dbReference type="ARBA" id="ARBA00022917"/>
    </source>
</evidence>
<evidence type="ECO:0000259" key="12">
    <source>
        <dbReference type="Pfam" id="PF06827"/>
    </source>
</evidence>
<dbReference type="Gene3D" id="1.10.10.830">
    <property type="entry name" value="Ile-tRNA synthetase CP2 domain-like"/>
    <property type="match status" value="1"/>
</dbReference>
<dbReference type="FunFam" id="1.10.730.20:FF:000001">
    <property type="entry name" value="Isoleucine--tRNA ligase"/>
    <property type="match status" value="1"/>
</dbReference>
<keyword evidence="10" id="KW-0862">Zinc</keyword>
<comment type="function">
    <text evidence="8 10">Catalyzes the attachment of isoleucine to tRNA(Ile). As IleRS can inadvertently accommodate and process structurally similar amino acids such as valine, to avoid such errors it has two additional distinct tRNA(Ile)-dependent editing activities. One activity is designated as 'pretransfer' editing and involves the hydrolysis of activated Val-AMP. The other activity is designated 'posttransfer' editing and involves deacylation of mischarged Val-tRNA(Ile).</text>
</comment>
<protein>
    <recommendedName>
        <fullName evidence="10">Isoleucine--tRNA ligase</fullName>
        <ecNumber evidence="10">6.1.1.5</ecNumber>
    </recommendedName>
    <alternativeName>
        <fullName evidence="10">Isoleucyl-tRNA synthetase</fullName>
        <shortName evidence="10">IleRS</shortName>
    </alternativeName>
</protein>
<dbReference type="InterPro" id="IPR050081">
    <property type="entry name" value="Ile-tRNA_ligase"/>
</dbReference>
<evidence type="ECO:0000256" key="3">
    <source>
        <dbReference type="ARBA" id="ARBA00022598"/>
    </source>
</evidence>
<comment type="catalytic activity">
    <reaction evidence="9 10">
        <text>tRNA(Ile) + L-isoleucine + ATP = L-isoleucyl-tRNA(Ile) + AMP + diphosphate</text>
        <dbReference type="Rhea" id="RHEA:11060"/>
        <dbReference type="Rhea" id="RHEA-COMP:9666"/>
        <dbReference type="Rhea" id="RHEA-COMP:9695"/>
        <dbReference type="ChEBI" id="CHEBI:30616"/>
        <dbReference type="ChEBI" id="CHEBI:33019"/>
        <dbReference type="ChEBI" id="CHEBI:58045"/>
        <dbReference type="ChEBI" id="CHEBI:78442"/>
        <dbReference type="ChEBI" id="CHEBI:78528"/>
        <dbReference type="ChEBI" id="CHEBI:456215"/>
        <dbReference type="EC" id="6.1.1.5"/>
    </reaction>
</comment>
<evidence type="ECO:0000313" key="15">
    <source>
        <dbReference type="Proteomes" id="UP000186795"/>
    </source>
</evidence>
<feature type="short sequence motif" description="'HIGH' region" evidence="10">
    <location>
        <begin position="57"/>
        <end position="67"/>
    </location>
</feature>
<feature type="binding site" evidence="10">
    <location>
        <position position="913"/>
    </location>
    <ligand>
        <name>Zn(2+)</name>
        <dbReference type="ChEBI" id="CHEBI:29105"/>
    </ligand>
</feature>
<keyword evidence="15" id="KW-1185">Reference proteome</keyword>
<evidence type="ECO:0000256" key="5">
    <source>
        <dbReference type="ARBA" id="ARBA00022840"/>
    </source>
</evidence>
<dbReference type="OrthoDB" id="9810365at2"/>
<dbReference type="GO" id="GO:0006428">
    <property type="term" value="P:isoleucyl-tRNA aminoacylation"/>
    <property type="evidence" value="ECO:0007669"/>
    <property type="project" value="UniProtKB-UniRule"/>
</dbReference>
<dbReference type="PRINTS" id="PR00984">
    <property type="entry name" value="TRNASYNTHILE"/>
</dbReference>
<evidence type="ECO:0000256" key="1">
    <source>
        <dbReference type="ARBA" id="ARBA00006887"/>
    </source>
</evidence>
<dbReference type="CDD" id="cd00818">
    <property type="entry name" value="IleRS_core"/>
    <property type="match status" value="1"/>
</dbReference>
<dbReference type="InterPro" id="IPR013155">
    <property type="entry name" value="M/V/L/I-tRNA-synth_anticd-bd"/>
</dbReference>
<comment type="subunit">
    <text evidence="10">Monomer.</text>
</comment>
<dbReference type="EMBL" id="FTOD01000001">
    <property type="protein sequence ID" value="SIS44155.1"/>
    <property type="molecule type" value="Genomic_DNA"/>
</dbReference>
<dbReference type="GO" id="GO:0000049">
    <property type="term" value="F:tRNA binding"/>
    <property type="evidence" value="ECO:0007669"/>
    <property type="project" value="InterPro"/>
</dbReference>
<dbReference type="InterPro" id="IPR002301">
    <property type="entry name" value="Ile-tRNA-ligase"/>
</dbReference>
<keyword evidence="5 10" id="KW-0067">ATP-binding</keyword>
<dbReference type="Proteomes" id="UP000186795">
    <property type="component" value="Unassembled WGS sequence"/>
</dbReference>
<dbReference type="InterPro" id="IPR023585">
    <property type="entry name" value="Ile-tRNA-ligase_type1"/>
</dbReference>
<feature type="binding site" evidence="10">
    <location>
        <position position="555"/>
    </location>
    <ligand>
        <name>L-isoleucyl-5'-AMP</name>
        <dbReference type="ChEBI" id="CHEBI:178002"/>
    </ligand>
</feature>
<organism evidence="14 15">
    <name type="scientific">Kroppenstedtia eburnea</name>
    <dbReference type="NCBI Taxonomy" id="714067"/>
    <lineage>
        <taxon>Bacteria</taxon>
        <taxon>Bacillati</taxon>
        <taxon>Bacillota</taxon>
        <taxon>Bacilli</taxon>
        <taxon>Bacillales</taxon>
        <taxon>Thermoactinomycetaceae</taxon>
        <taxon>Kroppenstedtia</taxon>
    </lineage>
</organism>
<dbReference type="InterPro" id="IPR033708">
    <property type="entry name" value="Anticodon_Ile_BEm"/>
</dbReference>
<feature type="binding site" evidence="10">
    <location>
        <position position="893"/>
    </location>
    <ligand>
        <name>Zn(2+)</name>
        <dbReference type="ChEBI" id="CHEBI:29105"/>
    </ligand>
</feature>
<name>A0A1N7J466_9BACL</name>
<keyword evidence="7 10" id="KW-0030">Aminoacyl-tRNA synthetase</keyword>
<proteinExistence type="inferred from homology"/>
<dbReference type="GO" id="GO:0005829">
    <property type="term" value="C:cytosol"/>
    <property type="evidence" value="ECO:0007669"/>
    <property type="project" value="TreeGrafter"/>
</dbReference>
<comment type="subcellular location">
    <subcellularLocation>
        <location evidence="10">Cytoplasm</location>
    </subcellularLocation>
</comment>
<feature type="domain" description="Aminoacyl-tRNA synthetase class Ia" evidence="11">
    <location>
        <begin position="27"/>
        <end position="635"/>
    </location>
</feature>
<feature type="binding site" evidence="10">
    <location>
        <position position="890"/>
    </location>
    <ligand>
        <name>Zn(2+)</name>
        <dbReference type="ChEBI" id="CHEBI:29105"/>
    </ligand>
</feature>
<dbReference type="RefSeq" id="WP_076523507.1">
    <property type="nucleotide sequence ID" value="NZ_CP048103.1"/>
</dbReference>
<dbReference type="Gene3D" id="3.40.50.620">
    <property type="entry name" value="HUPs"/>
    <property type="match status" value="2"/>
</dbReference>
<dbReference type="GO" id="GO:0005524">
    <property type="term" value="F:ATP binding"/>
    <property type="evidence" value="ECO:0007669"/>
    <property type="project" value="UniProtKB-UniRule"/>
</dbReference>
<evidence type="ECO:0000259" key="11">
    <source>
        <dbReference type="Pfam" id="PF00133"/>
    </source>
</evidence>
<keyword evidence="6 10" id="KW-0648">Protein biosynthesis</keyword>
<dbReference type="EC" id="6.1.1.5" evidence="10"/>
<evidence type="ECO:0000256" key="7">
    <source>
        <dbReference type="ARBA" id="ARBA00023146"/>
    </source>
</evidence>
<comment type="similarity">
    <text evidence="1 10">Belongs to the class-I aminoacyl-tRNA synthetase family. IleS type 1 subfamily.</text>
</comment>
<dbReference type="InterPro" id="IPR014729">
    <property type="entry name" value="Rossmann-like_a/b/a_fold"/>
</dbReference>
<gene>
    <name evidence="10" type="primary">ileS</name>
    <name evidence="14" type="ORF">SAMN05421790_101702</name>
</gene>
<feature type="domain" description="Zinc finger FPG/IleRS-type" evidence="12">
    <location>
        <begin position="887"/>
        <end position="913"/>
    </location>
</feature>
<feature type="binding site" evidence="10">
    <location>
        <position position="599"/>
    </location>
    <ligand>
        <name>ATP</name>
        <dbReference type="ChEBI" id="CHEBI:30616"/>
    </ligand>
</feature>
<dbReference type="SUPFAM" id="SSF47323">
    <property type="entry name" value="Anticodon-binding domain of a subclass of class I aminoacyl-tRNA synthetases"/>
    <property type="match status" value="1"/>
</dbReference>
<keyword evidence="2 10" id="KW-0963">Cytoplasm</keyword>
<feature type="domain" description="Methionyl/Valyl/Leucyl/Isoleucyl-tRNA synthetase anticodon-binding" evidence="13">
    <location>
        <begin position="679"/>
        <end position="832"/>
    </location>
</feature>
<dbReference type="GO" id="GO:0002161">
    <property type="term" value="F:aminoacyl-tRNA deacylase activity"/>
    <property type="evidence" value="ECO:0007669"/>
    <property type="project" value="InterPro"/>
</dbReference>
<dbReference type="GO" id="GO:0004822">
    <property type="term" value="F:isoleucine-tRNA ligase activity"/>
    <property type="evidence" value="ECO:0007669"/>
    <property type="project" value="UniProtKB-UniRule"/>
</dbReference>
<evidence type="ECO:0000256" key="9">
    <source>
        <dbReference type="ARBA" id="ARBA00048359"/>
    </source>
</evidence>
<dbReference type="InterPro" id="IPR009008">
    <property type="entry name" value="Val/Leu/Ile-tRNA-synth_edit"/>
</dbReference>
<dbReference type="AlphaFoldDB" id="A0A1N7J466"/>
<evidence type="ECO:0000256" key="2">
    <source>
        <dbReference type="ARBA" id="ARBA00022490"/>
    </source>
</evidence>
<dbReference type="HAMAP" id="MF_02002">
    <property type="entry name" value="Ile_tRNA_synth_type1"/>
    <property type="match status" value="1"/>
</dbReference>
<keyword evidence="10" id="KW-0479">Metal-binding</keyword>
<evidence type="ECO:0000256" key="10">
    <source>
        <dbReference type="HAMAP-Rule" id="MF_02002"/>
    </source>
</evidence>
<comment type="cofactor">
    <cofactor evidence="10">
        <name>Zn(2+)</name>
        <dbReference type="ChEBI" id="CHEBI:29105"/>
    </cofactor>
    <text evidence="10">Binds 1 zinc ion per subunit.</text>
</comment>
<dbReference type="InterPro" id="IPR009080">
    <property type="entry name" value="tRNAsynth_Ia_anticodon-bd"/>
</dbReference>
<dbReference type="PANTHER" id="PTHR42765">
    <property type="entry name" value="SOLEUCYL-TRNA SYNTHETASE"/>
    <property type="match status" value="1"/>
</dbReference>
<dbReference type="CDD" id="cd07960">
    <property type="entry name" value="Anticodon_Ia_Ile_BEm"/>
    <property type="match status" value="1"/>
</dbReference>
<evidence type="ECO:0000256" key="8">
    <source>
        <dbReference type="ARBA" id="ARBA00025217"/>
    </source>
</evidence>
<dbReference type="FunFam" id="3.40.50.620:FF:000152">
    <property type="entry name" value="Isoleucine--tRNA ligase"/>
    <property type="match status" value="1"/>
</dbReference>
<dbReference type="InterPro" id="IPR002300">
    <property type="entry name" value="aa-tRNA-synth_Ia"/>
</dbReference>
<dbReference type="SUPFAM" id="SSF50677">
    <property type="entry name" value="ValRS/IleRS/LeuRS editing domain"/>
    <property type="match status" value="1"/>
</dbReference>
<dbReference type="GO" id="GO:0008270">
    <property type="term" value="F:zinc ion binding"/>
    <property type="evidence" value="ECO:0007669"/>
    <property type="project" value="UniProtKB-UniRule"/>
</dbReference>
<dbReference type="Gene3D" id="1.10.730.20">
    <property type="match status" value="1"/>
</dbReference>
<reference evidence="15" key="1">
    <citation type="submission" date="2017-01" db="EMBL/GenBank/DDBJ databases">
        <authorList>
            <person name="Varghese N."/>
            <person name="Submissions S."/>
        </authorList>
    </citation>
    <scope>NUCLEOTIDE SEQUENCE [LARGE SCALE GENOMIC DNA]</scope>
    <source>
        <strain evidence="15">DSM 45196</strain>
    </source>
</reference>
<feature type="short sequence motif" description="'KMSKS' region" evidence="10">
    <location>
        <begin position="596"/>
        <end position="600"/>
    </location>
</feature>
<comment type="domain">
    <text evidence="10">IleRS has two distinct active sites: one for aminoacylation and one for editing. The misactivated valine is translocated from the active site to the editing site, which sterically excludes the correctly activated isoleucine. The single editing site contains two valyl binding pockets, one specific for each substrate (Val-AMP or Val-tRNA(Ile)).</text>
</comment>
<feature type="binding site" evidence="10">
    <location>
        <position position="910"/>
    </location>
    <ligand>
        <name>Zn(2+)</name>
        <dbReference type="ChEBI" id="CHEBI:29105"/>
    </ligand>
</feature>
<dbReference type="PANTHER" id="PTHR42765:SF1">
    <property type="entry name" value="ISOLEUCINE--TRNA LIGASE, MITOCHONDRIAL"/>
    <property type="match status" value="1"/>
</dbReference>